<comment type="caution">
    <text evidence="1">The sequence shown here is derived from an EMBL/GenBank/DDBJ whole genome shotgun (WGS) entry which is preliminary data.</text>
</comment>
<protein>
    <submittedName>
        <fullName evidence="1">Uncharacterized protein</fullName>
    </submittedName>
</protein>
<sequence length="102" mass="11550">MIQPGVQARLDQPPLIIKKKKSYHTGSLAAKDKKHHVTVDGSLSVSKNQLDSTPNNDDCLLLGSRLKIMSLNIEGIYMMKINMLQNFSRHRRLTQHSSKRPT</sequence>
<evidence type="ECO:0000313" key="2">
    <source>
        <dbReference type="Proteomes" id="UP000762676"/>
    </source>
</evidence>
<keyword evidence="2" id="KW-1185">Reference proteome</keyword>
<dbReference type="Proteomes" id="UP000762676">
    <property type="component" value="Unassembled WGS sequence"/>
</dbReference>
<evidence type="ECO:0000313" key="1">
    <source>
        <dbReference type="EMBL" id="GFR99731.1"/>
    </source>
</evidence>
<dbReference type="EMBL" id="BMAT01012819">
    <property type="protein sequence ID" value="GFR99731.1"/>
    <property type="molecule type" value="Genomic_DNA"/>
</dbReference>
<gene>
    <name evidence="1" type="ORF">ElyMa_006380700</name>
</gene>
<name>A0AAV4HP81_9GAST</name>
<accession>A0AAV4HP81</accession>
<dbReference type="AlphaFoldDB" id="A0AAV4HP81"/>
<proteinExistence type="predicted"/>
<organism evidence="1 2">
    <name type="scientific">Elysia marginata</name>
    <dbReference type="NCBI Taxonomy" id="1093978"/>
    <lineage>
        <taxon>Eukaryota</taxon>
        <taxon>Metazoa</taxon>
        <taxon>Spiralia</taxon>
        <taxon>Lophotrochozoa</taxon>
        <taxon>Mollusca</taxon>
        <taxon>Gastropoda</taxon>
        <taxon>Heterobranchia</taxon>
        <taxon>Euthyneura</taxon>
        <taxon>Panpulmonata</taxon>
        <taxon>Sacoglossa</taxon>
        <taxon>Placobranchoidea</taxon>
        <taxon>Plakobranchidae</taxon>
        <taxon>Elysia</taxon>
    </lineage>
</organism>
<reference evidence="1 2" key="1">
    <citation type="journal article" date="2021" name="Elife">
        <title>Chloroplast acquisition without the gene transfer in kleptoplastic sea slugs, Plakobranchus ocellatus.</title>
        <authorList>
            <person name="Maeda T."/>
            <person name="Takahashi S."/>
            <person name="Yoshida T."/>
            <person name="Shimamura S."/>
            <person name="Takaki Y."/>
            <person name="Nagai Y."/>
            <person name="Toyoda A."/>
            <person name="Suzuki Y."/>
            <person name="Arimoto A."/>
            <person name="Ishii H."/>
            <person name="Satoh N."/>
            <person name="Nishiyama T."/>
            <person name="Hasebe M."/>
            <person name="Maruyama T."/>
            <person name="Minagawa J."/>
            <person name="Obokata J."/>
            <person name="Shigenobu S."/>
        </authorList>
    </citation>
    <scope>NUCLEOTIDE SEQUENCE [LARGE SCALE GENOMIC DNA]</scope>
</reference>